<keyword evidence="5" id="KW-1185">Reference proteome</keyword>
<reference evidence="4 5" key="1">
    <citation type="submission" date="2024-07" db="EMBL/GenBank/DDBJ databases">
        <title>Luteimonas salilacus sp. nov., isolated from the shore soil of Salt Lake in Tibet of China.</title>
        <authorList>
            <person name="Zhang X."/>
            <person name="Li A."/>
        </authorList>
    </citation>
    <scope>NUCLEOTIDE SEQUENCE [LARGE SCALE GENOMIC DNA]</scope>
    <source>
        <strain evidence="4 5">B3-2-R+30</strain>
    </source>
</reference>
<evidence type="ECO:0000256" key="2">
    <source>
        <dbReference type="ARBA" id="ARBA00023315"/>
    </source>
</evidence>
<protein>
    <submittedName>
        <fullName evidence="4">GNAT family N-acetyltransferase</fullName>
        <ecNumber evidence="4">2.3.-.-</ecNumber>
    </submittedName>
</protein>
<evidence type="ECO:0000313" key="4">
    <source>
        <dbReference type="EMBL" id="MEZ0476146.1"/>
    </source>
</evidence>
<dbReference type="CDD" id="cd04301">
    <property type="entry name" value="NAT_SF"/>
    <property type="match status" value="1"/>
</dbReference>
<proteinExistence type="predicted"/>
<dbReference type="InterPro" id="IPR000182">
    <property type="entry name" value="GNAT_dom"/>
</dbReference>
<dbReference type="InterPro" id="IPR016181">
    <property type="entry name" value="Acyl_CoA_acyltransferase"/>
</dbReference>
<organism evidence="4 5">
    <name type="scientific">Luteimonas salinilitoris</name>
    <dbReference type="NCBI Taxonomy" id="3237697"/>
    <lineage>
        <taxon>Bacteria</taxon>
        <taxon>Pseudomonadati</taxon>
        <taxon>Pseudomonadota</taxon>
        <taxon>Gammaproteobacteria</taxon>
        <taxon>Lysobacterales</taxon>
        <taxon>Lysobacteraceae</taxon>
        <taxon>Luteimonas</taxon>
    </lineage>
</organism>
<keyword evidence="1 4" id="KW-0808">Transferase</keyword>
<accession>A0ABV4HTR4</accession>
<feature type="domain" description="N-acetyltransferase" evidence="3">
    <location>
        <begin position="1"/>
        <end position="139"/>
    </location>
</feature>
<name>A0ABV4HTR4_9GAMM</name>
<keyword evidence="2 4" id="KW-0012">Acyltransferase</keyword>
<evidence type="ECO:0000259" key="3">
    <source>
        <dbReference type="PROSITE" id="PS51186"/>
    </source>
</evidence>
<dbReference type="PROSITE" id="PS51186">
    <property type="entry name" value="GNAT"/>
    <property type="match status" value="1"/>
</dbReference>
<dbReference type="Proteomes" id="UP001566331">
    <property type="component" value="Unassembled WGS sequence"/>
</dbReference>
<dbReference type="EC" id="2.3.-.-" evidence="4"/>
<evidence type="ECO:0000313" key="5">
    <source>
        <dbReference type="Proteomes" id="UP001566331"/>
    </source>
</evidence>
<dbReference type="Gene3D" id="3.40.630.30">
    <property type="match status" value="1"/>
</dbReference>
<dbReference type="PANTHER" id="PTHR43877">
    <property type="entry name" value="AMINOALKYLPHOSPHONATE N-ACETYLTRANSFERASE-RELATED-RELATED"/>
    <property type="match status" value="1"/>
</dbReference>
<comment type="caution">
    <text evidence="4">The sequence shown here is derived from an EMBL/GenBank/DDBJ whole genome shotgun (WGS) entry which is preliminary data.</text>
</comment>
<evidence type="ECO:0000256" key="1">
    <source>
        <dbReference type="ARBA" id="ARBA00022679"/>
    </source>
</evidence>
<dbReference type="RefSeq" id="WP_370565417.1">
    <property type="nucleotide sequence ID" value="NZ_JBFWIB010000016.1"/>
</dbReference>
<dbReference type="SUPFAM" id="SSF55729">
    <property type="entry name" value="Acyl-CoA N-acyltransferases (Nat)"/>
    <property type="match status" value="1"/>
</dbReference>
<dbReference type="InterPro" id="IPR050832">
    <property type="entry name" value="Bact_Acetyltransf"/>
</dbReference>
<dbReference type="GO" id="GO:0016746">
    <property type="term" value="F:acyltransferase activity"/>
    <property type="evidence" value="ECO:0007669"/>
    <property type="project" value="UniProtKB-KW"/>
</dbReference>
<dbReference type="Pfam" id="PF00583">
    <property type="entry name" value="Acetyltransf_1"/>
    <property type="match status" value="1"/>
</dbReference>
<sequence length="139" mass="15408">MTLRRAIQSDIPAMQRVRLAVRENTLSDPARITEADYIAALEDVGRTWVVEANGEIVAFATGCNSGNVWALFVHPDHEGRGYGKSLHSTMINWLWSLGHTRLWLITDPGTRAERFYISQGWQSCGIAAGGELRLELSGP</sequence>
<gene>
    <name evidence="4" type="ORF">AB6713_16215</name>
</gene>
<dbReference type="EMBL" id="JBFWIC010000027">
    <property type="protein sequence ID" value="MEZ0476146.1"/>
    <property type="molecule type" value="Genomic_DNA"/>
</dbReference>